<gene>
    <name evidence="3" type="ORF">FNB15_14460</name>
</gene>
<proteinExistence type="predicted"/>
<dbReference type="RefSeq" id="WP_144069382.1">
    <property type="nucleotide sequence ID" value="NZ_CP041636.1"/>
</dbReference>
<sequence>MKCLWLTLADPEPRTNGQYIYSGGLIAALAAAGATLTVAALARETATRPTTPQIVWRLAQQTPRASVGMLLSPWPQVSSRSRSPGLRRTLAACLAESWDAIVFDSIAIGWALDDVLRYQQRNPETALVYLSHNHEQSVARHIAAHEDSSLPRRLLRGLDAVKVNRLERRLLRHADLATANTPEDVEKFASDPRAPSVALLRPGYGGSRSQREIDASLPRRAVIVGSFDWLPKRISLEAFLAAAVPIFEQEKIDLQIVGQTEAGYLARLAAQYPAVDFTGGVSDIRPYLAGARIALVPDLLGGFKLKTLDYVFHRVPIFAMQGAVPGTPLVNGVSIQDYASHTALAQGVADAVDDIPALNAQQAAAYAACDRVFDWSEIGSFLLHVLRDAQRRRGSRRDAGILAGPPPLPLSTTGAN</sequence>
<evidence type="ECO:0000313" key="3">
    <source>
        <dbReference type="EMBL" id="QDO98401.1"/>
    </source>
</evidence>
<evidence type="ECO:0000256" key="2">
    <source>
        <dbReference type="SAM" id="Phobius"/>
    </source>
</evidence>
<dbReference type="Gene3D" id="3.40.50.2000">
    <property type="entry name" value="Glycogen Phosphorylase B"/>
    <property type="match status" value="1"/>
</dbReference>
<evidence type="ECO:0000313" key="4">
    <source>
        <dbReference type="Proteomes" id="UP000317496"/>
    </source>
</evidence>
<keyword evidence="2" id="KW-0472">Membrane</keyword>
<dbReference type="OrthoDB" id="9807209at2"/>
<dbReference type="EMBL" id="CP041636">
    <property type="protein sequence ID" value="QDO98401.1"/>
    <property type="molecule type" value="Genomic_DNA"/>
</dbReference>
<keyword evidence="2" id="KW-0812">Transmembrane</keyword>
<dbReference type="Proteomes" id="UP000317496">
    <property type="component" value="Chromosome"/>
</dbReference>
<keyword evidence="4" id="KW-1185">Reference proteome</keyword>
<dbReference type="KEGG" id="fer:FNB15_14460"/>
<dbReference type="GO" id="GO:0016740">
    <property type="term" value="F:transferase activity"/>
    <property type="evidence" value="ECO:0007669"/>
    <property type="project" value="UniProtKB-KW"/>
</dbReference>
<feature type="transmembrane region" description="Helical" evidence="2">
    <location>
        <begin position="20"/>
        <end position="42"/>
    </location>
</feature>
<dbReference type="SUPFAM" id="SSF53756">
    <property type="entry name" value="UDP-Glycosyltransferase/glycogen phosphorylase"/>
    <property type="match status" value="1"/>
</dbReference>
<evidence type="ECO:0000256" key="1">
    <source>
        <dbReference type="SAM" id="MobiDB-lite"/>
    </source>
</evidence>
<dbReference type="Pfam" id="PF13692">
    <property type="entry name" value="Glyco_trans_1_4"/>
    <property type="match status" value="1"/>
</dbReference>
<name>A0A516H3P9_9PROT</name>
<keyword evidence="2" id="KW-1133">Transmembrane helix</keyword>
<keyword evidence="3" id="KW-0808">Transferase</keyword>
<dbReference type="AlphaFoldDB" id="A0A516H3P9"/>
<reference evidence="3 4" key="1">
    <citation type="submission" date="2019-07" db="EMBL/GenBank/DDBJ databases">
        <title>Genome sequencing for Ferrovibrio sp. K5.</title>
        <authorList>
            <person name="Park S.-J."/>
        </authorList>
    </citation>
    <scope>NUCLEOTIDE SEQUENCE [LARGE SCALE GENOMIC DNA]</scope>
    <source>
        <strain evidence="3 4">K5</strain>
    </source>
</reference>
<accession>A0A516H3P9</accession>
<protein>
    <submittedName>
        <fullName evidence="3">Glycosyltransferase family 4 protein</fullName>
    </submittedName>
</protein>
<feature type="region of interest" description="Disordered" evidence="1">
    <location>
        <begin position="397"/>
        <end position="416"/>
    </location>
</feature>
<organism evidence="3 4">
    <name type="scientific">Ferrovibrio terrae</name>
    <dbReference type="NCBI Taxonomy" id="2594003"/>
    <lineage>
        <taxon>Bacteria</taxon>
        <taxon>Pseudomonadati</taxon>
        <taxon>Pseudomonadota</taxon>
        <taxon>Alphaproteobacteria</taxon>
        <taxon>Rhodospirillales</taxon>
        <taxon>Rhodospirillaceae</taxon>
        <taxon>Ferrovibrio</taxon>
    </lineage>
</organism>